<accession>A0ABY5PAB8</accession>
<keyword evidence="3 5" id="KW-1133">Transmembrane helix</keyword>
<evidence type="ECO:0000259" key="6">
    <source>
        <dbReference type="PROSITE" id="PS51012"/>
    </source>
</evidence>
<keyword evidence="8" id="KW-1185">Reference proteome</keyword>
<proteinExistence type="inferred from homology"/>
<feature type="transmembrane region" description="Helical" evidence="5">
    <location>
        <begin position="221"/>
        <end position="239"/>
    </location>
</feature>
<evidence type="ECO:0000313" key="7">
    <source>
        <dbReference type="EMBL" id="UUY01638.1"/>
    </source>
</evidence>
<comment type="subcellular location">
    <subcellularLocation>
        <location evidence="5">Cell membrane</location>
        <topology evidence="5">Multi-pass membrane protein</topology>
    </subcellularLocation>
    <subcellularLocation>
        <location evidence="1">Membrane</location>
        <topology evidence="1">Multi-pass membrane protein</topology>
    </subcellularLocation>
</comment>
<name>A0ABY5PAB8_9ACTN</name>
<evidence type="ECO:0000256" key="1">
    <source>
        <dbReference type="ARBA" id="ARBA00004141"/>
    </source>
</evidence>
<feature type="transmembrane region" description="Helical" evidence="5">
    <location>
        <begin position="20"/>
        <end position="41"/>
    </location>
</feature>
<dbReference type="InterPro" id="IPR013525">
    <property type="entry name" value="ABC2_TM"/>
</dbReference>
<dbReference type="EMBL" id="CP088295">
    <property type="protein sequence ID" value="UUY01638.1"/>
    <property type="molecule type" value="Genomic_DNA"/>
</dbReference>
<protein>
    <recommendedName>
        <fullName evidence="5">Transport permease protein</fullName>
    </recommendedName>
</protein>
<dbReference type="Proteomes" id="UP001058860">
    <property type="component" value="Chromosome"/>
</dbReference>
<dbReference type="Pfam" id="PF01061">
    <property type="entry name" value="ABC2_membrane"/>
    <property type="match status" value="1"/>
</dbReference>
<dbReference type="PIRSF" id="PIRSF006648">
    <property type="entry name" value="DrrB"/>
    <property type="match status" value="1"/>
</dbReference>
<feature type="transmembrane region" description="Helical" evidence="5">
    <location>
        <begin position="165"/>
        <end position="182"/>
    </location>
</feature>
<keyword evidence="4 5" id="KW-0472">Membrane</keyword>
<feature type="transmembrane region" description="Helical" evidence="5">
    <location>
        <begin position="53"/>
        <end position="76"/>
    </location>
</feature>
<evidence type="ECO:0000256" key="5">
    <source>
        <dbReference type="RuleBase" id="RU361157"/>
    </source>
</evidence>
<keyword evidence="2 5" id="KW-0812">Transmembrane</keyword>
<dbReference type="InterPro" id="IPR047817">
    <property type="entry name" value="ABC2_TM_bact-type"/>
</dbReference>
<gene>
    <name evidence="7" type="ORF">LRS13_12945</name>
</gene>
<evidence type="ECO:0000256" key="2">
    <source>
        <dbReference type="ARBA" id="ARBA00022692"/>
    </source>
</evidence>
<comment type="similarity">
    <text evidence="5">Belongs to the ABC-2 integral membrane protein family.</text>
</comment>
<feature type="domain" description="ABC transmembrane type-2" evidence="6">
    <location>
        <begin position="16"/>
        <end position="245"/>
    </location>
</feature>
<feature type="transmembrane region" description="Helical" evidence="5">
    <location>
        <begin position="97"/>
        <end position="123"/>
    </location>
</feature>
<dbReference type="RefSeq" id="WP_353862192.1">
    <property type="nucleotide sequence ID" value="NZ_CP088295.1"/>
</dbReference>
<dbReference type="InterPro" id="IPR000412">
    <property type="entry name" value="ABC_2_transport"/>
</dbReference>
<feature type="transmembrane region" description="Helical" evidence="5">
    <location>
        <begin position="135"/>
        <end position="153"/>
    </location>
</feature>
<reference evidence="8" key="1">
    <citation type="submission" date="2021-11" db="EMBL/GenBank/DDBJ databases">
        <title>Cultivation dependent microbiological survey of springs from the worlds oldest radium mine currently devoted to the extraction of radon-saturated water.</title>
        <authorList>
            <person name="Kapinusova G."/>
            <person name="Smrhova T."/>
            <person name="Strejcek M."/>
            <person name="Suman J."/>
            <person name="Jani K."/>
            <person name="Pajer P."/>
            <person name="Uhlik O."/>
        </authorList>
    </citation>
    <scope>NUCLEOTIDE SEQUENCE [LARGE SCALE GENOMIC DNA]</scope>
    <source>
        <strain evidence="8">J379</strain>
    </source>
</reference>
<dbReference type="PROSITE" id="PS51012">
    <property type="entry name" value="ABC_TM2"/>
    <property type="match status" value="1"/>
</dbReference>
<sequence>MADSVALAWRQYRLERRMFWRNPAAAFFNFALPLLLLVLLGTLYSDDQGNLDVLVPGIAGMAIVSTTFVALAHNLVFLREQGVLKRLRGTPMPTGAYLTGMFGNAVANAAIQLAIVIVAGRVFYGIGWPEHWPELVVFAVAGVVCFAALGVAFSHVIPNFEATPAYVNAVFLPLIFISGVFYDAEQAPAFLRDIAQALPLVHLIDGLSGAMVTGASLADNLSNLAVIALWAAFGIVFAIRGFSWEARREA</sequence>
<dbReference type="PANTHER" id="PTHR43027">
    <property type="entry name" value="DOXORUBICIN RESISTANCE ABC TRANSPORTER PERMEASE PROTEIN DRRC-RELATED"/>
    <property type="match status" value="1"/>
</dbReference>
<evidence type="ECO:0000256" key="4">
    <source>
        <dbReference type="ARBA" id="ARBA00023136"/>
    </source>
</evidence>
<organism evidence="7 8">
    <name type="scientific">Svornostia abyssi</name>
    <dbReference type="NCBI Taxonomy" id="2898438"/>
    <lineage>
        <taxon>Bacteria</taxon>
        <taxon>Bacillati</taxon>
        <taxon>Actinomycetota</taxon>
        <taxon>Thermoleophilia</taxon>
        <taxon>Solirubrobacterales</taxon>
        <taxon>Baekduiaceae</taxon>
        <taxon>Svornostia</taxon>
    </lineage>
</organism>
<keyword evidence="5" id="KW-1003">Cell membrane</keyword>
<keyword evidence="5" id="KW-0813">Transport</keyword>
<evidence type="ECO:0000256" key="3">
    <source>
        <dbReference type="ARBA" id="ARBA00022989"/>
    </source>
</evidence>
<evidence type="ECO:0000313" key="8">
    <source>
        <dbReference type="Proteomes" id="UP001058860"/>
    </source>
</evidence>
<dbReference type="PANTHER" id="PTHR43027:SF2">
    <property type="entry name" value="TRANSPORT PERMEASE PROTEIN"/>
    <property type="match status" value="1"/>
</dbReference>
<dbReference type="InterPro" id="IPR052902">
    <property type="entry name" value="ABC-2_transporter"/>
</dbReference>